<dbReference type="Pfam" id="PF13520">
    <property type="entry name" value="AA_permease_2"/>
    <property type="match status" value="1"/>
</dbReference>
<accession>A0A8K0KU29</accession>
<dbReference type="GO" id="GO:0016020">
    <property type="term" value="C:membrane"/>
    <property type="evidence" value="ECO:0007669"/>
    <property type="project" value="UniProtKB-SubCell"/>
</dbReference>
<dbReference type="Proteomes" id="UP000809789">
    <property type="component" value="Unassembled WGS sequence"/>
</dbReference>
<feature type="transmembrane region" description="Helical" evidence="6">
    <location>
        <begin position="222"/>
        <end position="244"/>
    </location>
</feature>
<feature type="transmembrane region" description="Helical" evidence="6">
    <location>
        <begin position="432"/>
        <end position="456"/>
    </location>
</feature>
<keyword evidence="2" id="KW-0813">Transport</keyword>
<feature type="transmembrane region" description="Helical" evidence="6">
    <location>
        <begin position="477"/>
        <end position="496"/>
    </location>
</feature>
<reference evidence="7" key="1">
    <citation type="submission" date="2021-07" db="EMBL/GenBank/DDBJ databases">
        <title>Elsinoe batatas strain:CRI-CJ2 Genome sequencing and assembly.</title>
        <authorList>
            <person name="Huang L."/>
        </authorList>
    </citation>
    <scope>NUCLEOTIDE SEQUENCE</scope>
    <source>
        <strain evidence="7">CRI-CJ2</strain>
    </source>
</reference>
<dbReference type="Gene3D" id="1.20.1740.10">
    <property type="entry name" value="Amino acid/polyamine transporter I"/>
    <property type="match status" value="1"/>
</dbReference>
<evidence type="ECO:0000256" key="6">
    <source>
        <dbReference type="SAM" id="Phobius"/>
    </source>
</evidence>
<comment type="caution">
    <text evidence="7">The sequence shown here is derived from an EMBL/GenBank/DDBJ whole genome shotgun (WGS) entry which is preliminary data.</text>
</comment>
<protein>
    <submittedName>
        <fullName evidence="7">Uncharacterized protein</fullName>
    </submittedName>
</protein>
<keyword evidence="8" id="KW-1185">Reference proteome</keyword>
<name>A0A8K0KU29_9PEZI</name>
<comment type="subcellular location">
    <subcellularLocation>
        <location evidence="1">Membrane</location>
        <topology evidence="1">Multi-pass membrane protein</topology>
    </subcellularLocation>
</comment>
<sequence length="548" mass="60345">MQRHQDMELTDRSGIAAHDKDDINPAVKELDGENSTSLEAQDDILEKTKSTSADHANMRRMGKEQQLVRYFRFFSITSFTAIATASWELGLFLITPALVDGGRAGLLWNSLWCFVGFAPIYLSMAEMASMAPIAGAQYHWVSEFAPENCQRFLSYFTGWVSTIAWQAGNCVGMFLAGSIIQTIILLNNEDYAFPPWHSTLLAIASMLVAYIANIYGSRALPYWQNAVFAIHVAAYFAYLVPIWVSSPTTTHSQVWAEFANEGGWSTLGLAILVGQMSGLSNQTAVDTAAHMSEEVKDAAVTIPKAMIATYILNFLLLFPGMVTVAYHIPDLAEALHDPTTYPAIYVLRPAMSVGWMSGLLAVITLLLLCSNIVYLAAVSRDLFAFARDQGLPFSKWLSTVDSKRNIPVHASQFSFVIATLLSLIYIGSPVAFYAITSLGVLSLLLCYTMSIGCLLWRKIAHPETLPPARFSLGRFGIAINAAAMIFCTWAAFWVSWPQATPVTAEGMNWAPVIFVIVMLVSLVFFLVKGKNTYFGPVVDVEGRKAHSR</sequence>
<evidence type="ECO:0000256" key="2">
    <source>
        <dbReference type="ARBA" id="ARBA00022448"/>
    </source>
</evidence>
<feature type="transmembrane region" description="Helical" evidence="6">
    <location>
        <begin position="508"/>
        <end position="527"/>
    </location>
</feature>
<dbReference type="OrthoDB" id="3257095at2759"/>
<feature type="transmembrane region" description="Helical" evidence="6">
    <location>
        <begin position="163"/>
        <end position="184"/>
    </location>
</feature>
<keyword evidence="4 6" id="KW-1133">Transmembrane helix</keyword>
<evidence type="ECO:0000256" key="4">
    <source>
        <dbReference type="ARBA" id="ARBA00022989"/>
    </source>
</evidence>
<dbReference type="InterPro" id="IPR002293">
    <property type="entry name" value="AA/rel_permease1"/>
</dbReference>
<keyword evidence="3 6" id="KW-0812">Transmembrane</keyword>
<feature type="transmembrane region" description="Helical" evidence="6">
    <location>
        <begin position="70"/>
        <end position="94"/>
    </location>
</feature>
<keyword evidence="5 6" id="KW-0472">Membrane</keyword>
<dbReference type="GO" id="GO:0022857">
    <property type="term" value="F:transmembrane transporter activity"/>
    <property type="evidence" value="ECO:0007669"/>
    <property type="project" value="InterPro"/>
</dbReference>
<feature type="transmembrane region" description="Helical" evidence="6">
    <location>
        <begin position="406"/>
        <end position="426"/>
    </location>
</feature>
<feature type="transmembrane region" description="Helical" evidence="6">
    <location>
        <begin position="264"/>
        <end position="284"/>
    </location>
</feature>
<feature type="transmembrane region" description="Helical" evidence="6">
    <location>
        <begin position="305"/>
        <end position="328"/>
    </location>
</feature>
<dbReference type="AlphaFoldDB" id="A0A8K0KU29"/>
<evidence type="ECO:0000256" key="3">
    <source>
        <dbReference type="ARBA" id="ARBA00022692"/>
    </source>
</evidence>
<organism evidence="7 8">
    <name type="scientific">Elsinoe batatas</name>
    <dbReference type="NCBI Taxonomy" id="2601811"/>
    <lineage>
        <taxon>Eukaryota</taxon>
        <taxon>Fungi</taxon>
        <taxon>Dikarya</taxon>
        <taxon>Ascomycota</taxon>
        <taxon>Pezizomycotina</taxon>
        <taxon>Dothideomycetes</taxon>
        <taxon>Dothideomycetidae</taxon>
        <taxon>Myriangiales</taxon>
        <taxon>Elsinoaceae</taxon>
        <taxon>Elsinoe</taxon>
    </lineage>
</organism>
<feature type="transmembrane region" description="Helical" evidence="6">
    <location>
        <begin position="355"/>
        <end position="377"/>
    </location>
</feature>
<dbReference type="PANTHER" id="PTHR45649">
    <property type="entry name" value="AMINO-ACID PERMEASE BAT1"/>
    <property type="match status" value="1"/>
</dbReference>
<proteinExistence type="predicted"/>
<evidence type="ECO:0000256" key="5">
    <source>
        <dbReference type="ARBA" id="ARBA00023136"/>
    </source>
</evidence>
<evidence type="ECO:0000313" key="7">
    <source>
        <dbReference type="EMBL" id="KAG8623884.1"/>
    </source>
</evidence>
<feature type="transmembrane region" description="Helical" evidence="6">
    <location>
        <begin position="106"/>
        <end position="124"/>
    </location>
</feature>
<dbReference type="PIRSF" id="PIRSF006060">
    <property type="entry name" value="AA_transporter"/>
    <property type="match status" value="1"/>
</dbReference>
<feature type="transmembrane region" description="Helical" evidence="6">
    <location>
        <begin position="196"/>
        <end position="215"/>
    </location>
</feature>
<dbReference type="EMBL" id="JAESVG020000010">
    <property type="protein sequence ID" value="KAG8623884.1"/>
    <property type="molecule type" value="Genomic_DNA"/>
</dbReference>
<gene>
    <name evidence="7" type="ORF">KVT40_008860</name>
</gene>
<dbReference type="PANTHER" id="PTHR45649:SF4">
    <property type="entry name" value="TRANSPORTER, PUTATIVE (EUROFUNG)-RELATED"/>
    <property type="match status" value="1"/>
</dbReference>
<evidence type="ECO:0000313" key="8">
    <source>
        <dbReference type="Proteomes" id="UP000809789"/>
    </source>
</evidence>
<evidence type="ECO:0000256" key="1">
    <source>
        <dbReference type="ARBA" id="ARBA00004141"/>
    </source>
</evidence>